<dbReference type="Pfam" id="PF04324">
    <property type="entry name" value="Fer2_BFD"/>
    <property type="match status" value="1"/>
</dbReference>
<evidence type="ECO:0000256" key="6">
    <source>
        <dbReference type="ARBA" id="ARBA00023014"/>
    </source>
</evidence>
<evidence type="ECO:0000256" key="2">
    <source>
        <dbReference type="ARBA" id="ARBA00022714"/>
    </source>
</evidence>
<dbReference type="InterPro" id="IPR052371">
    <property type="entry name" value="BFD-associated_ferredoxin"/>
</dbReference>
<dbReference type="EMBL" id="AP014836">
    <property type="protein sequence ID" value="BAW80325.1"/>
    <property type="molecule type" value="Genomic_DNA"/>
</dbReference>
<dbReference type="GO" id="GO:0046872">
    <property type="term" value="F:metal ion binding"/>
    <property type="evidence" value="ECO:0007669"/>
    <property type="project" value="UniProtKB-KW"/>
</dbReference>
<dbReference type="Gene3D" id="1.10.10.1100">
    <property type="entry name" value="BFD-like [2Fe-2S]-binding domain"/>
    <property type="match status" value="1"/>
</dbReference>
<comment type="cofactor">
    <cofactor evidence="7">
        <name>[2Fe-2S] cluster</name>
        <dbReference type="ChEBI" id="CHEBI:190135"/>
    </cofactor>
</comment>
<dbReference type="KEGG" id="ntt:TAO_0955"/>
<evidence type="ECO:0000259" key="10">
    <source>
        <dbReference type="Pfam" id="PF04324"/>
    </source>
</evidence>
<accession>A0A1Q2SMF0</accession>
<organism evidence="11 12">
    <name type="scientific">Candidatus Nitrosoglobus terrae</name>
    <dbReference type="NCBI Taxonomy" id="1630141"/>
    <lineage>
        <taxon>Bacteria</taxon>
        <taxon>Pseudomonadati</taxon>
        <taxon>Pseudomonadota</taxon>
        <taxon>Gammaproteobacteria</taxon>
        <taxon>Chromatiales</taxon>
        <taxon>Chromatiaceae</taxon>
        <taxon>Candidatus Nitrosoglobus</taxon>
    </lineage>
</organism>
<keyword evidence="5" id="KW-0408">Iron</keyword>
<dbReference type="GO" id="GO:0051537">
    <property type="term" value="F:2 iron, 2 sulfur cluster binding"/>
    <property type="evidence" value="ECO:0007669"/>
    <property type="project" value="UniProtKB-KW"/>
</dbReference>
<dbReference type="AlphaFoldDB" id="A0A1Q2SMF0"/>
<dbReference type="PANTHER" id="PTHR37424">
    <property type="entry name" value="BACTERIOFERRITIN-ASSOCIATED FERREDOXIN"/>
    <property type="match status" value="1"/>
</dbReference>
<reference evidence="11 12" key="1">
    <citation type="journal article" date="2017" name="ISME J.">
        <title>An acid-tolerant ammonia-oxidizing ?-proteobacterium from soil.</title>
        <authorList>
            <person name="Hayatsu M."/>
            <person name="Tago K."/>
            <person name="Uchiyama I."/>
            <person name="Toyoda A."/>
            <person name="Wang Y."/>
            <person name="Shimomura Y."/>
            <person name="Okubo T."/>
            <person name="Kurisu F."/>
            <person name="Hirono Y."/>
            <person name="Nonaka K."/>
            <person name="Akiyama H."/>
            <person name="Itoh T."/>
            <person name="Takami H."/>
        </authorList>
    </citation>
    <scope>NUCLEOTIDE SEQUENCE [LARGE SCALE GENOMIC DNA]</scope>
    <source>
        <strain evidence="11 12">TAO100</strain>
    </source>
</reference>
<evidence type="ECO:0000256" key="9">
    <source>
        <dbReference type="ARBA" id="ARBA00046332"/>
    </source>
</evidence>
<keyword evidence="3" id="KW-0479">Metal-binding</keyword>
<dbReference type="InterPro" id="IPR007419">
    <property type="entry name" value="BFD-like_2Fe2S-bd_dom"/>
</dbReference>
<evidence type="ECO:0000256" key="4">
    <source>
        <dbReference type="ARBA" id="ARBA00022982"/>
    </source>
</evidence>
<dbReference type="Proteomes" id="UP000243679">
    <property type="component" value="Chromosome"/>
</dbReference>
<comment type="similarity">
    <text evidence="9">Belongs to the Bfd family.</text>
</comment>
<evidence type="ECO:0000256" key="5">
    <source>
        <dbReference type="ARBA" id="ARBA00023004"/>
    </source>
</evidence>
<sequence>MIVMYVCVCSAVTDKQLQTAISQGNCKIRDLRRQLGVVSGCGKCGRWVQEALQQSQQVAVAKVDHVA</sequence>
<feature type="domain" description="BFD-like [2Fe-2S]-binding" evidence="10">
    <location>
        <begin position="5"/>
        <end position="53"/>
    </location>
</feature>
<evidence type="ECO:0000256" key="7">
    <source>
        <dbReference type="ARBA" id="ARBA00034078"/>
    </source>
</evidence>
<proteinExistence type="inferred from homology"/>
<protein>
    <recommendedName>
        <fullName evidence="8">Bacterioferritin-associated ferredoxin</fullName>
    </recommendedName>
</protein>
<name>A0A1Q2SMF0_9GAMM</name>
<keyword evidence="4" id="KW-0249">Electron transport</keyword>
<keyword evidence="2" id="KW-0001">2Fe-2S</keyword>
<evidence type="ECO:0000313" key="11">
    <source>
        <dbReference type="EMBL" id="BAW80325.1"/>
    </source>
</evidence>
<keyword evidence="12" id="KW-1185">Reference proteome</keyword>
<keyword evidence="6" id="KW-0411">Iron-sulfur</keyword>
<gene>
    <name evidence="11" type="ORF">TAO_0955</name>
</gene>
<evidence type="ECO:0000256" key="8">
    <source>
        <dbReference type="ARBA" id="ARBA00039386"/>
    </source>
</evidence>
<keyword evidence="1" id="KW-0813">Transport</keyword>
<evidence type="ECO:0000256" key="3">
    <source>
        <dbReference type="ARBA" id="ARBA00022723"/>
    </source>
</evidence>
<dbReference type="PANTHER" id="PTHR37424:SF1">
    <property type="entry name" value="BACTERIOFERRITIN-ASSOCIATED FERREDOXIN"/>
    <property type="match status" value="1"/>
</dbReference>
<evidence type="ECO:0000313" key="12">
    <source>
        <dbReference type="Proteomes" id="UP000243679"/>
    </source>
</evidence>
<evidence type="ECO:0000256" key="1">
    <source>
        <dbReference type="ARBA" id="ARBA00022448"/>
    </source>
</evidence>
<dbReference type="InterPro" id="IPR041854">
    <property type="entry name" value="BFD-like_2Fe2S-bd_dom_sf"/>
</dbReference>